<keyword evidence="10" id="KW-0675">Receptor</keyword>
<dbReference type="SMART" id="SM00472">
    <property type="entry name" value="MIR"/>
    <property type="match status" value="2"/>
</dbReference>
<evidence type="ECO:0000256" key="11">
    <source>
        <dbReference type="ARBA" id="ARBA00023286"/>
    </source>
</evidence>
<feature type="region of interest" description="Disordered" evidence="14">
    <location>
        <begin position="1951"/>
        <end position="1971"/>
    </location>
</feature>
<dbReference type="InterPro" id="IPR015925">
    <property type="entry name" value="Ryanodine_IP3_receptor"/>
</dbReference>
<feature type="transmembrane region" description="Helical" evidence="15">
    <location>
        <begin position="2152"/>
        <end position="2175"/>
    </location>
</feature>
<dbReference type="GO" id="GO:0070679">
    <property type="term" value="F:inositol 1,4,5 trisphosphate binding"/>
    <property type="evidence" value="ECO:0007669"/>
    <property type="project" value="InterPro"/>
</dbReference>
<dbReference type="Proteomes" id="UP001165085">
    <property type="component" value="Unassembled WGS sequence"/>
</dbReference>
<feature type="transmembrane region" description="Helical" evidence="15">
    <location>
        <begin position="2976"/>
        <end position="2997"/>
    </location>
</feature>
<feature type="transmembrane region" description="Helical" evidence="15">
    <location>
        <begin position="2119"/>
        <end position="2140"/>
    </location>
</feature>
<feature type="region of interest" description="Disordered" evidence="14">
    <location>
        <begin position="1"/>
        <end position="62"/>
    </location>
</feature>
<keyword evidence="3" id="KW-0813">Transport</keyword>
<dbReference type="SUPFAM" id="SSF81324">
    <property type="entry name" value="Voltage-gated potassium channels"/>
    <property type="match status" value="1"/>
</dbReference>
<dbReference type="PRINTS" id="PR00779">
    <property type="entry name" value="INSP3RECEPTR"/>
</dbReference>
<proteinExistence type="inferred from homology"/>
<keyword evidence="6" id="KW-0256">Endoplasmic reticulum</keyword>
<evidence type="ECO:0000256" key="13">
    <source>
        <dbReference type="SAM" id="Coils"/>
    </source>
</evidence>
<organism evidence="17 18">
    <name type="scientific">Triparma strigata</name>
    <dbReference type="NCBI Taxonomy" id="1606541"/>
    <lineage>
        <taxon>Eukaryota</taxon>
        <taxon>Sar</taxon>
        <taxon>Stramenopiles</taxon>
        <taxon>Ochrophyta</taxon>
        <taxon>Bolidophyceae</taxon>
        <taxon>Parmales</taxon>
        <taxon>Triparmaceae</taxon>
        <taxon>Triparma</taxon>
    </lineage>
</organism>
<dbReference type="InterPro" id="IPR013662">
    <property type="entry name" value="RIH_assoc-dom"/>
</dbReference>
<dbReference type="EMBL" id="BRXY01000194">
    <property type="protein sequence ID" value="GMH75949.1"/>
    <property type="molecule type" value="Genomic_DNA"/>
</dbReference>
<evidence type="ECO:0000256" key="9">
    <source>
        <dbReference type="ARBA" id="ARBA00023136"/>
    </source>
</evidence>
<gene>
    <name evidence="17" type="ORF">TrST_g121</name>
</gene>
<dbReference type="Pfam" id="PF00520">
    <property type="entry name" value="Ion_trans"/>
    <property type="match status" value="2"/>
</dbReference>
<dbReference type="Pfam" id="PF08709">
    <property type="entry name" value="Ins145_P3_rec"/>
    <property type="match status" value="1"/>
</dbReference>
<comment type="similarity">
    <text evidence="2">Belongs to the InsP3 receptor family.</text>
</comment>
<feature type="domain" description="MIR" evidence="16">
    <location>
        <begin position="388"/>
        <end position="447"/>
    </location>
</feature>
<evidence type="ECO:0000256" key="6">
    <source>
        <dbReference type="ARBA" id="ARBA00022824"/>
    </source>
</evidence>
<evidence type="ECO:0000313" key="17">
    <source>
        <dbReference type="EMBL" id="GMH75949.1"/>
    </source>
</evidence>
<dbReference type="Pfam" id="PF02815">
    <property type="entry name" value="MIR"/>
    <property type="match status" value="1"/>
</dbReference>
<evidence type="ECO:0000256" key="5">
    <source>
        <dbReference type="ARBA" id="ARBA00022737"/>
    </source>
</evidence>
<feature type="transmembrane region" description="Helical" evidence="15">
    <location>
        <begin position="2780"/>
        <end position="2801"/>
    </location>
</feature>
<dbReference type="GO" id="GO:0005220">
    <property type="term" value="F:inositol 1,4,5-trisphosphate-gated calcium channel activity"/>
    <property type="evidence" value="ECO:0007669"/>
    <property type="project" value="InterPro"/>
</dbReference>
<evidence type="ECO:0000256" key="8">
    <source>
        <dbReference type="ARBA" id="ARBA00023065"/>
    </source>
</evidence>
<sequence length="3258" mass="374123">MQSDARAGPPGRLNIVQNAKNNLHVYSKSPSPTDRRESSLNQNRFTSSSAADESSNGNGPQAEDFNAVLDLTHTCAKYGDFIYLNGTVTAEADSDTTVGFIHADGHYGNVGFMLEKKSSRELKNFRECLFQIIPMLNYESTNTRRELDMMSRRKSSNFNMEKVNEKEMVDIRMNQEKTQNLNILERCEKCEDDVLYGQLIQLRHVATGKYLQGNRFTSLLERDCLALDLHPGDELCHFRITPRFRVRQEGTQVYYEDQIQLISEHLDGYAIHTTNKKLTTSEANNIEDQDTIFELNLSSTQSPLRICRFSRHDALHPHSLVSSTSLVRFLHPESNSFVSASCNAQKKMKSNRHAPYLRKVLSGSNPASVDNYSAKSIFVFEYKSRMTAGTVKWKDAIRIKHVATDKYLCVARKSTFLNGGKKKGHVVTMEDENDVLMESTLFHLVPTDIQGSTVPDSRVSMKIEHHIEGKDGEKPKVLEMSSIVKKQNKVPKEGEGQPQTAERLHIELNSNIVFVEEKQDHEALLCIPMSAVADSDFIYKLFNARSMIPFLNRFSKRLEKDDCFDETEVEEMENLLANLIKACGEFTGRLSALENELTVDHALIFEDESSVMFQTLACDIKLMDAVFELANAPSLVKGSMGKTGMNMEYDNKNNKFSDDKFDKISTVVRLSWRALRQMFCENRRAENYYAKHKEWIEAGVGGKGGMIKQIPFPVGAAEAFDRLVSDNEELLEVEVGDSLIAALIKLIHERGPQERLINFFIAISTCQGKGVISNQESILTNVFMNTQNHKDMILKVYQKKDDDERESWYRPSQEEDKKNAEELKKDPNNLFLGSDLIEDEKVYPIWVSWEDMETCKKGNNKNNIELDFRIEGKQSCSLVDFCKYAGMSSSEIELEIYNVQDPSETHSLKAGHMGKRAAIHFQWALSLYFIGQIRLFAHICHGRSYNCINVLSRYFPYELCLQVVKDERLDFLVRTAFCTLMKNLWVDRYPHQKNCGRPKLPNLVWVYGEIERRDVDQDGSLLHFELPEGHPMLELEEANAEIQSDFMDETGEPVDDSFKRYQNRFLSMKNHTKFFLLRQFINRHLTKMDGSQIVGYRGRNAFTLALIEIASDLMSFGFFSTSSKIKELCSPLLNVLDGRADLSVELSEKYNRLVEFLPEEGRSDKLRMNSNLNDEMMELDGEDGEERDNFAVNPLVKNDSGLQDKRLEMTIRRNMSSRNKLSKRNMRDSLLLDEDSLYLGDVDVKEMIEKKECLKEDYLKLMFRREMGEGRYDLNSDSLRVIQSKVKMLSVLSAVSSLSINHKLEDLLCSFKEFFETEGKPLLKKVTKGKKQDVESVITEEFCDKFFDLFDESGHYDGTKLDVETFTEAPLDTICIDLIMYQSDELYEAALTFLTERWGQMQRLISFFPQVTLLASATLPVFETFDRLELDFQQLRYYVRSYEVWGVHSMASPMDIKIFTHTKEILNKLVRFIYARSDEIEEAEAPKHKGSGKKLSTYITAIKPLFRNRAESAVTDDAIFNLKDKLPPSTVLKKKPNPLHQDILRNLGICDFILSYAIAIDYDIMKKVNSWNSAERTEAEIHQWERSLKRSQDWLYEVLRKFVYLTFAFVSKSPENQTVIFSKLDMFRARMGDKVVGEDLEEGLFVWDVIIELFQGNEKLCRWCPDALISSYAILLNESTEHLQRQRVLDFFMNLISPEAEVKCISRNQNLIMRILFDKSMKNGLTFEHSDDNLFYGKSIMTMALCAKDDNSLGAAKCQSIISLKEIDSRLTTTCSVTNSLRGFTGNLQVCRSLIEFAHHSYVSTPIRDIKLQWDQSIWSIISLATLRAVKVLDSKAEAKDLAPRQMIESTFSLLISYFNNHVLTEGWQRTGKNVKKVKEEVRKLCTKVLVPDGVNDEGAVIVSTKSKTSARRVLRFIEATDSRSSSRGVFTLQSSQSSIGTVSSIGSDASAVSHFRPGHHGDDSDSEDEFFSENDAELILESNNRVVDFDSRTGQEMMTIVANRLLNSSTVKSKILENDISFLNTLEDIENSTDPYEKTYVHLNTGQQDLSEDYKRSQGIIEEKVIVGEDYEDEEDETDNLSKEEMSEKEKFVVDKVKGTKRRILHAIEKGLKNSESIAFTVFVLLLVLISTLLTLASSFDVHLESNLQPYELTISLFFFFEVSFRIGATAIIYGDIDKFAFNSYNLLDVMVVLLDFIMLIDFGGEEHEANGWIKSLRGVRILRFLRVFRGFRRFRLLKMEMLRRAELKETQETNKYNARSNKITFDMLCRRLITYVGHNVGSENRFATKETAIFKTLEILTKHLVKYRTSSQALKDDRSRVGVGVKTKKGWKEETVRRADTLKSCQCRLTESGACQMIIQSIAETQSKMVLEHTLRFSCELLFNCNQVVQAKFLECFFEEDKVDGVFFSKMRNLIRNAAKSLRSYRATKSVVARTKSFVVPITVGRLSMDFMRLLCEGHNSECQKMLRQQDSNVQSFNIIMEVCGLLSECGRSLTVVRSFDIVQSELCLSALKFLIEACHGPCAENQMLIINHLRALGACKNILSCDFGPKLEKEEVVKAQLYASATTLLRALLESRGEDSTGHSVLCEQIPTRMLEQRMVVISEAKENLRKKIKKREKQRSSLKRKSWKFIKSKLLETAGMKADRLLDKKEESDLKRELDSELRANLMLKREITFGNKESENDFESDSHSGGILNRSMIKSVEVYWNGRCEHCFFTLPDEWRNLNKVTKESFLQKCDLSTSETRVRSLIENVDMLKDSMKYQYRLSKRTLYRRMRELYFPLKKIIYVLVILLNLNILFSTKDATNKNLDDRHLTEAALNQTFYSNYVMPEIELVVKKGKNMSAWLSMIIFSGYCAIIVFVMISFSRLVWTESYRSWKRSLDKGMRSGKQRHNYAPIVNFLGVVAFTIAYCYIHALTSDEMTTADYAKFFPYFLLFLPTVIRRYFIVPRSRLASYFCALYDVIMHAQLRNHILLAVIIFIGRTNPMISSLALFDVMTMSRTLQSVLRAVVKPANQLGQTFFLFVVVITVYTCIAYSIFGKEEFSSLEVDEELGGCTTLWECWWLSMYIGIRKGDMGEALDVDTVSTSQWRVLYDLTFYMILGVLLFNMVTGIILDTFQQLRHDMEERNDIMANENFISGINRAQYEELGPEYNFKTLCDHDQHLWNYFFFIVYVRQKKSESCTGCESYVKQCLEKNDSSWIPTRTSSQMESKQVGKSNQRSADDWFKEIVGKMEKLEAKVEDLSAAQGGGDGVGGR</sequence>
<comment type="subcellular location">
    <subcellularLocation>
        <location evidence="1">Endoplasmic reticulum membrane</location>
        <topology evidence="1">Multi-pass membrane protein</topology>
    </subcellularLocation>
</comment>
<keyword evidence="12" id="KW-0407">Ion channel</keyword>
<name>A0A9W7EC51_9STRA</name>
<accession>A0A9W7EC51</accession>
<dbReference type="PANTHER" id="PTHR13715">
    <property type="entry name" value="RYANODINE RECEPTOR AND IP3 RECEPTOR"/>
    <property type="match status" value="1"/>
</dbReference>
<dbReference type="GO" id="GO:0005789">
    <property type="term" value="C:endoplasmic reticulum membrane"/>
    <property type="evidence" value="ECO:0007669"/>
    <property type="project" value="UniProtKB-SubCell"/>
</dbReference>
<dbReference type="InterPro" id="IPR014821">
    <property type="entry name" value="Ins145_P3_rcpt"/>
</dbReference>
<comment type="caution">
    <text evidence="17">The sequence shown here is derived from an EMBL/GenBank/DDBJ whole genome shotgun (WGS) entry which is preliminary data.</text>
</comment>
<evidence type="ECO:0000256" key="2">
    <source>
        <dbReference type="ARBA" id="ARBA00009453"/>
    </source>
</evidence>
<keyword evidence="4 15" id="KW-0812">Transmembrane</keyword>
<dbReference type="InterPro" id="IPR000699">
    <property type="entry name" value="RIH_dom"/>
</dbReference>
<feature type="transmembrane region" description="Helical" evidence="15">
    <location>
        <begin position="2896"/>
        <end position="2919"/>
    </location>
</feature>
<dbReference type="InterPro" id="IPR027359">
    <property type="entry name" value="Volt_channel_dom_sf"/>
</dbReference>
<dbReference type="SUPFAM" id="SSF82109">
    <property type="entry name" value="MIR domain"/>
    <property type="match status" value="2"/>
</dbReference>
<dbReference type="Gene3D" id="1.10.287.70">
    <property type="match status" value="1"/>
</dbReference>
<keyword evidence="5" id="KW-0677">Repeat</keyword>
<evidence type="ECO:0000256" key="1">
    <source>
        <dbReference type="ARBA" id="ARBA00004477"/>
    </source>
</evidence>
<evidence type="ECO:0000256" key="10">
    <source>
        <dbReference type="ARBA" id="ARBA00023170"/>
    </source>
</evidence>
<evidence type="ECO:0000256" key="12">
    <source>
        <dbReference type="ARBA" id="ARBA00023303"/>
    </source>
</evidence>
<dbReference type="PANTHER" id="PTHR13715:SF99">
    <property type="entry name" value="INOSITOL 1,4,5-TRISPHOSPHATE RECEPTOR-LIKE PROTEIN A"/>
    <property type="match status" value="1"/>
</dbReference>
<evidence type="ECO:0000256" key="7">
    <source>
        <dbReference type="ARBA" id="ARBA00022989"/>
    </source>
</evidence>
<keyword evidence="8" id="KW-0406">Ion transport</keyword>
<evidence type="ECO:0000313" key="18">
    <source>
        <dbReference type="Proteomes" id="UP001165085"/>
    </source>
</evidence>
<keyword evidence="11" id="KW-1071">Ligand-gated ion channel</keyword>
<keyword evidence="18" id="KW-1185">Reference proteome</keyword>
<reference evidence="18" key="1">
    <citation type="journal article" date="2023" name="Commun. Biol.">
        <title>Genome analysis of Parmales, the sister group of diatoms, reveals the evolutionary specialization of diatoms from phago-mixotrophs to photoautotrophs.</title>
        <authorList>
            <person name="Ban H."/>
            <person name="Sato S."/>
            <person name="Yoshikawa S."/>
            <person name="Yamada K."/>
            <person name="Nakamura Y."/>
            <person name="Ichinomiya M."/>
            <person name="Sato N."/>
            <person name="Blanc-Mathieu R."/>
            <person name="Endo H."/>
            <person name="Kuwata A."/>
            <person name="Ogata H."/>
        </authorList>
    </citation>
    <scope>NUCLEOTIDE SEQUENCE [LARGE SCALE GENOMIC DNA]</scope>
    <source>
        <strain evidence="18">NIES 3701</strain>
    </source>
</reference>
<keyword evidence="7 15" id="KW-1133">Transmembrane helix</keyword>
<protein>
    <recommendedName>
        <fullName evidence="16">MIR domain-containing protein</fullName>
    </recommendedName>
</protein>
<feature type="coiled-coil region" evidence="13">
    <location>
        <begin position="2602"/>
        <end position="2629"/>
    </location>
</feature>
<dbReference type="OrthoDB" id="300855at2759"/>
<dbReference type="PROSITE" id="PS50919">
    <property type="entry name" value="MIR"/>
    <property type="match status" value="1"/>
</dbReference>
<feature type="transmembrane region" description="Helical" evidence="15">
    <location>
        <begin position="2931"/>
        <end position="2947"/>
    </location>
</feature>
<evidence type="ECO:0000256" key="3">
    <source>
        <dbReference type="ARBA" id="ARBA00022448"/>
    </source>
</evidence>
<dbReference type="InterPro" id="IPR016093">
    <property type="entry name" value="MIR_motif"/>
</dbReference>
<evidence type="ECO:0000259" key="16">
    <source>
        <dbReference type="PROSITE" id="PS50919"/>
    </source>
</evidence>
<feature type="transmembrane region" description="Helical" evidence="15">
    <location>
        <begin position="3097"/>
        <end position="3119"/>
    </location>
</feature>
<dbReference type="InterPro" id="IPR036300">
    <property type="entry name" value="MIR_dom_sf"/>
</dbReference>
<dbReference type="Gene3D" id="2.80.10.50">
    <property type="match status" value="2"/>
</dbReference>
<keyword evidence="9 15" id="KW-0472">Membrane</keyword>
<dbReference type="InterPro" id="IPR000493">
    <property type="entry name" value="InsP3_rcpt"/>
</dbReference>
<evidence type="ECO:0000256" key="15">
    <source>
        <dbReference type="SAM" id="Phobius"/>
    </source>
</evidence>
<dbReference type="Pfam" id="PF01365">
    <property type="entry name" value="RYDR_ITPR"/>
    <property type="match status" value="2"/>
</dbReference>
<dbReference type="Pfam" id="PF08454">
    <property type="entry name" value="RIH_assoc"/>
    <property type="match status" value="1"/>
</dbReference>
<feature type="transmembrane region" description="Helical" evidence="15">
    <location>
        <begin position="2846"/>
        <end position="2872"/>
    </location>
</feature>
<feature type="transmembrane region" description="Helical" evidence="15">
    <location>
        <begin position="3018"/>
        <end position="3040"/>
    </location>
</feature>
<evidence type="ECO:0000256" key="14">
    <source>
        <dbReference type="SAM" id="MobiDB-lite"/>
    </source>
</evidence>
<dbReference type="InterPro" id="IPR005821">
    <property type="entry name" value="Ion_trans_dom"/>
</dbReference>
<feature type="compositionally biased region" description="Polar residues" evidence="14">
    <location>
        <begin position="39"/>
        <end position="59"/>
    </location>
</feature>
<evidence type="ECO:0000256" key="4">
    <source>
        <dbReference type="ARBA" id="ARBA00022692"/>
    </source>
</evidence>
<keyword evidence="13" id="KW-0175">Coiled coil</keyword>
<dbReference type="Gene3D" id="1.20.120.350">
    <property type="entry name" value="Voltage-gated potassium channels. Chain C"/>
    <property type="match status" value="1"/>
</dbReference>